<dbReference type="Proteomes" id="UP000887566">
    <property type="component" value="Unplaced"/>
</dbReference>
<dbReference type="InterPro" id="IPR042044">
    <property type="entry name" value="EXOC6PINT-1/Sec15/Tip20_C_dom2"/>
</dbReference>
<dbReference type="GO" id="GO:0016020">
    <property type="term" value="C:membrane"/>
    <property type="evidence" value="ECO:0007669"/>
    <property type="project" value="TreeGrafter"/>
</dbReference>
<evidence type="ECO:0000256" key="2">
    <source>
        <dbReference type="ARBA" id="ARBA00007944"/>
    </source>
</evidence>
<evidence type="ECO:0000313" key="9">
    <source>
        <dbReference type="Proteomes" id="UP000887566"/>
    </source>
</evidence>
<keyword evidence="6" id="KW-0175">Coiled coil</keyword>
<reference evidence="10" key="1">
    <citation type="submission" date="2022-11" db="UniProtKB">
        <authorList>
            <consortium name="WormBaseParasite"/>
        </authorList>
    </citation>
    <scope>IDENTIFICATION</scope>
</reference>
<dbReference type="GO" id="GO:0090522">
    <property type="term" value="P:vesicle tethering involved in exocytosis"/>
    <property type="evidence" value="ECO:0007669"/>
    <property type="project" value="InterPro"/>
</dbReference>
<evidence type="ECO:0000256" key="1">
    <source>
        <dbReference type="ARBA" id="ARBA00002660"/>
    </source>
</evidence>
<dbReference type="Pfam" id="PF04091">
    <property type="entry name" value="Sec15_C"/>
    <property type="match status" value="1"/>
</dbReference>
<keyword evidence="4" id="KW-0813">Transport</keyword>
<evidence type="ECO:0000313" key="10">
    <source>
        <dbReference type="WBParaSite" id="PSAMB.scaffold9285size5138.g32293.t1"/>
    </source>
</evidence>
<evidence type="ECO:0000256" key="4">
    <source>
        <dbReference type="ARBA" id="ARBA00022448"/>
    </source>
</evidence>
<dbReference type="GO" id="GO:0006886">
    <property type="term" value="P:intracellular protein transport"/>
    <property type="evidence" value="ECO:0007669"/>
    <property type="project" value="InterPro"/>
</dbReference>
<proteinExistence type="inferred from homology"/>
<protein>
    <recommendedName>
        <fullName evidence="3">Exocyst complex component 6</fullName>
    </recommendedName>
    <alternativeName>
        <fullName evidence="7">Exocyst complex component Sec15</fullName>
    </alternativeName>
</protein>
<dbReference type="GO" id="GO:0006893">
    <property type="term" value="P:Golgi to plasma membrane transport"/>
    <property type="evidence" value="ECO:0007669"/>
    <property type="project" value="TreeGrafter"/>
</dbReference>
<evidence type="ECO:0000259" key="8">
    <source>
        <dbReference type="Pfam" id="PF04091"/>
    </source>
</evidence>
<evidence type="ECO:0000256" key="6">
    <source>
        <dbReference type="ARBA" id="ARBA00023054"/>
    </source>
</evidence>
<evidence type="ECO:0000256" key="5">
    <source>
        <dbReference type="ARBA" id="ARBA00022483"/>
    </source>
</evidence>
<dbReference type="PANTHER" id="PTHR12702:SF0">
    <property type="entry name" value="EXOCYST COMPLEX COMPONENT 6"/>
    <property type="match status" value="1"/>
</dbReference>
<dbReference type="WBParaSite" id="PSAMB.scaffold9285size5138.g32293.t1">
    <property type="protein sequence ID" value="PSAMB.scaffold9285size5138.g32293.t1"/>
    <property type="gene ID" value="PSAMB.scaffold9285size5138.g32293"/>
</dbReference>
<dbReference type="GO" id="GO:0000145">
    <property type="term" value="C:exocyst"/>
    <property type="evidence" value="ECO:0007669"/>
    <property type="project" value="TreeGrafter"/>
</dbReference>
<dbReference type="FunFam" id="1.20.58.670:FF:000002">
    <property type="entry name" value="Exocyst complex component"/>
    <property type="match status" value="1"/>
</dbReference>
<name>A0A914XQ93_9BILA</name>
<organism evidence="9 10">
    <name type="scientific">Plectus sambesii</name>
    <dbReference type="NCBI Taxonomy" id="2011161"/>
    <lineage>
        <taxon>Eukaryota</taxon>
        <taxon>Metazoa</taxon>
        <taxon>Ecdysozoa</taxon>
        <taxon>Nematoda</taxon>
        <taxon>Chromadorea</taxon>
        <taxon>Plectida</taxon>
        <taxon>Plectina</taxon>
        <taxon>Plectoidea</taxon>
        <taxon>Plectidae</taxon>
        <taxon>Plectus</taxon>
    </lineage>
</organism>
<keyword evidence="9" id="KW-1185">Reference proteome</keyword>
<comment type="similarity">
    <text evidence="2">Belongs to the SEC15 family.</text>
</comment>
<dbReference type="PANTHER" id="PTHR12702">
    <property type="entry name" value="SEC15"/>
    <property type="match status" value="1"/>
</dbReference>
<evidence type="ECO:0000256" key="3">
    <source>
        <dbReference type="ARBA" id="ARBA00017511"/>
    </source>
</evidence>
<accession>A0A914XQ93</accession>
<dbReference type="InterPro" id="IPR007225">
    <property type="entry name" value="EXOC6/Sec15"/>
</dbReference>
<feature type="domain" description="Exocyst complex subunit EXOC6/Sec15 C-terminal" evidence="8">
    <location>
        <begin position="1"/>
        <end position="170"/>
    </location>
</feature>
<dbReference type="InterPro" id="IPR046361">
    <property type="entry name" value="EXOC6/Sec15_C"/>
</dbReference>
<dbReference type="Gene3D" id="1.20.58.670">
    <property type="entry name" value="Dsl1p vesicle tethering complex, Tip20p subunit, domain D"/>
    <property type="match status" value="1"/>
</dbReference>
<dbReference type="AlphaFoldDB" id="A0A914XQ93"/>
<evidence type="ECO:0000256" key="7">
    <source>
        <dbReference type="ARBA" id="ARBA00082980"/>
    </source>
</evidence>
<keyword evidence="5" id="KW-0268">Exocytosis</keyword>
<sequence>DARSEVEQKIDDALRGKIEEFLELSNYDWELANPSGRASDHITDLMTFMQTTFLSFTNLPPVLARHVCMQACKHLASRLMAMLLDPDLKAISMGALEQFNLDVIQCELFTSQCPVPGFENGTLTMTFADLRQLLDLLMSFDWTSYLADFGQERNKYVRVKPTTAIAVLEKIMEFDRRKNSFFGKDKNKDRKKLLDTVLKQLRSLAHA</sequence>
<comment type="function">
    <text evidence="1">Component of the exocyst complex involved in the docking of exocytic vesicles with fusion sites on the plasma membrane.</text>
</comment>